<dbReference type="SUPFAM" id="SSF57667">
    <property type="entry name" value="beta-beta-alpha zinc fingers"/>
    <property type="match status" value="1"/>
</dbReference>
<keyword evidence="2" id="KW-0217">Developmental protein</keyword>
<evidence type="ECO:0000256" key="4">
    <source>
        <dbReference type="ARBA" id="ARBA00022737"/>
    </source>
</evidence>
<feature type="compositionally biased region" description="Basic and acidic residues" evidence="7">
    <location>
        <begin position="494"/>
        <end position="506"/>
    </location>
</feature>
<keyword evidence="3" id="KW-0479">Metal-binding</keyword>
<dbReference type="SMART" id="SM00355">
    <property type="entry name" value="ZnF_C2H2"/>
    <property type="match status" value="2"/>
</dbReference>
<feature type="compositionally biased region" description="Polar residues" evidence="7">
    <location>
        <begin position="252"/>
        <end position="264"/>
    </location>
</feature>
<evidence type="ECO:0000256" key="1">
    <source>
        <dbReference type="ARBA" id="ARBA00004123"/>
    </source>
</evidence>
<dbReference type="SUPFAM" id="SSF54695">
    <property type="entry name" value="POZ domain"/>
    <property type="match status" value="1"/>
</dbReference>
<dbReference type="Pfam" id="PF00651">
    <property type="entry name" value="BTB"/>
    <property type="match status" value="1"/>
</dbReference>
<feature type="domain" description="C2H2-type" evidence="9">
    <location>
        <begin position="415"/>
        <end position="438"/>
    </location>
</feature>
<feature type="domain" description="BTB" evidence="8">
    <location>
        <begin position="32"/>
        <end position="97"/>
    </location>
</feature>
<dbReference type="InterPro" id="IPR011333">
    <property type="entry name" value="SKP1/BTB/POZ_sf"/>
</dbReference>
<accession>D7G9N2</accession>
<gene>
    <name evidence="10" type="primary">br</name>
</gene>
<dbReference type="GO" id="GO:0008270">
    <property type="term" value="F:zinc ion binding"/>
    <property type="evidence" value="ECO:0007669"/>
    <property type="project" value="UniProtKB-KW"/>
</dbReference>
<feature type="compositionally biased region" description="Polar residues" evidence="7">
    <location>
        <begin position="473"/>
        <end position="489"/>
    </location>
</feature>
<dbReference type="GO" id="GO:0048813">
    <property type="term" value="P:dendrite morphogenesis"/>
    <property type="evidence" value="ECO:0007669"/>
    <property type="project" value="UniProtKB-ARBA"/>
</dbReference>
<dbReference type="Gene3D" id="3.30.710.10">
    <property type="entry name" value="Potassium Channel Kv1.1, Chain A"/>
    <property type="match status" value="1"/>
</dbReference>
<keyword evidence="5" id="KW-0539">Nucleus</keyword>
<dbReference type="GO" id="GO:0030707">
    <property type="term" value="P:follicle cell of egg chamber development"/>
    <property type="evidence" value="ECO:0007669"/>
    <property type="project" value="UniProtKB-ARBA"/>
</dbReference>
<dbReference type="AlphaFoldDB" id="D7G9N2"/>
<feature type="compositionally biased region" description="Low complexity" evidence="7">
    <location>
        <begin position="196"/>
        <end position="210"/>
    </location>
</feature>
<reference evidence="10" key="1">
    <citation type="journal article" date="2010" name="Insect Biochem. Mol. Biol.">
        <title>Key roles of Broad-complex in insect embryogenesis.</title>
        <authorList>
            <person name="Piulachs M.D."/>
            <person name="Pagone V."/>
            <person name="Belles X."/>
        </authorList>
    </citation>
    <scope>NUCLEOTIDE SEQUENCE</scope>
    <source>
        <tissue evidence="10">Ovary</tissue>
    </source>
</reference>
<name>D7G9N2_BLAGE</name>
<dbReference type="InterPro" id="IPR036236">
    <property type="entry name" value="Znf_C2H2_sf"/>
</dbReference>
<dbReference type="CDD" id="cd18315">
    <property type="entry name" value="BTB_POZ_BAB-like"/>
    <property type="match status" value="1"/>
</dbReference>
<evidence type="ECO:0000256" key="7">
    <source>
        <dbReference type="SAM" id="MobiDB-lite"/>
    </source>
</evidence>
<evidence type="ECO:0000313" key="10">
    <source>
        <dbReference type="EMBL" id="CBJ05861.1"/>
    </source>
</evidence>
<dbReference type="InterPro" id="IPR000210">
    <property type="entry name" value="BTB/POZ_dom"/>
</dbReference>
<evidence type="ECO:0000259" key="9">
    <source>
        <dbReference type="PROSITE" id="PS50157"/>
    </source>
</evidence>
<evidence type="ECO:0000259" key="8">
    <source>
        <dbReference type="PROSITE" id="PS50097"/>
    </source>
</evidence>
<dbReference type="GO" id="GO:0006357">
    <property type="term" value="P:regulation of transcription by RNA polymerase II"/>
    <property type="evidence" value="ECO:0007669"/>
    <property type="project" value="TreeGrafter"/>
</dbReference>
<dbReference type="EMBL" id="FN651778">
    <property type="protein sequence ID" value="CBJ05861.1"/>
    <property type="molecule type" value="mRNA"/>
</dbReference>
<dbReference type="PANTHER" id="PTHR23110:SF99">
    <property type="entry name" value="BROAD-COMPLEX CORE PROTEIN ISOFORM 6"/>
    <property type="match status" value="1"/>
</dbReference>
<feature type="region of interest" description="Disordered" evidence="7">
    <location>
        <begin position="307"/>
        <end position="343"/>
    </location>
</feature>
<sequence>MADTQHFCLRWNNYQSSITSAFENLRDDEDFVDVTLACDGKSLKAHRVVLSACSPYFRELLKSTPCKHPVIVLQDVAFADLHALVEFIYHGEVNVHQRNLSSFLKTAEVLRVSGLTQQAEDRDEFPAQLQGSRCHQQSFSDKLVEDALFTSPPSPPPPSQHSNATSGGATVNQLLRRAAAAAIASSSGRRERHNSAEQQSDSSEQSQHSAPSKRARTSANVENSNHNNGETTSASTNQVSATDFSSSPFSSKQANQGSTTANNNRKADSEGNAASGDGDSSPSPTSGMLDGVKSEPLELLCGTAEMDNSNDSVEATGGDIPSAGHQQSSLSAGDHDDHDSIQGHPASAYLASESKLFASATSGSFNFSMAALAADHPALPGIGGQGLQGSTDGSAGTSSQELLGRGWVGGGSGPPYCPLCRKSFTRAWSLQRHMADTHFYVPQSFECDVCGRSYRSRNSLVSHKSQYHGGSSGNRTSLSKEAISASDNDNALVKGEKHDRSEQEGI</sequence>
<dbReference type="PROSITE" id="PS50097">
    <property type="entry name" value="BTB"/>
    <property type="match status" value="1"/>
</dbReference>
<feature type="compositionally biased region" description="Polar residues" evidence="7">
    <location>
        <begin position="388"/>
        <end position="401"/>
    </location>
</feature>
<dbReference type="PANTHER" id="PTHR23110">
    <property type="entry name" value="BTB DOMAIN TRANSCRIPTION FACTOR"/>
    <property type="match status" value="1"/>
</dbReference>
<keyword evidence="6" id="KW-0863">Zinc-finger</keyword>
<dbReference type="SMART" id="SM00225">
    <property type="entry name" value="BTB"/>
    <property type="match status" value="1"/>
</dbReference>
<evidence type="ECO:0000256" key="2">
    <source>
        <dbReference type="ARBA" id="ARBA00022473"/>
    </source>
</evidence>
<feature type="region of interest" description="Disordered" evidence="7">
    <location>
        <begin position="461"/>
        <end position="506"/>
    </location>
</feature>
<dbReference type="FunFam" id="3.30.710.10:FF:000118">
    <property type="entry name" value="Abrupt, isoform B"/>
    <property type="match status" value="1"/>
</dbReference>
<feature type="region of interest" description="Disordered" evidence="7">
    <location>
        <begin position="147"/>
        <end position="167"/>
    </location>
</feature>
<feature type="domain" description="C2H2-type" evidence="9">
    <location>
        <begin position="445"/>
        <end position="473"/>
    </location>
</feature>
<dbReference type="GO" id="GO:0061061">
    <property type="term" value="P:muscle structure development"/>
    <property type="evidence" value="ECO:0007669"/>
    <property type="project" value="UniProtKB-ARBA"/>
</dbReference>
<feature type="region of interest" description="Disordered" evidence="7">
    <location>
        <begin position="383"/>
        <end position="407"/>
    </location>
</feature>
<dbReference type="GO" id="GO:0007423">
    <property type="term" value="P:sensory organ development"/>
    <property type="evidence" value="ECO:0007669"/>
    <property type="project" value="UniProtKB-ARBA"/>
</dbReference>
<proteinExistence type="evidence at transcript level"/>
<comment type="subcellular location">
    <subcellularLocation>
        <location evidence="1">Nucleus</location>
    </subcellularLocation>
</comment>
<organism evidence="10">
    <name type="scientific">Blattella germanica</name>
    <name type="common">German cockroach</name>
    <name type="synonym">Blatta germanica</name>
    <dbReference type="NCBI Taxonomy" id="6973"/>
    <lineage>
        <taxon>Eukaryota</taxon>
        <taxon>Metazoa</taxon>
        <taxon>Ecdysozoa</taxon>
        <taxon>Arthropoda</taxon>
        <taxon>Hexapoda</taxon>
        <taxon>Insecta</taxon>
        <taxon>Pterygota</taxon>
        <taxon>Neoptera</taxon>
        <taxon>Polyneoptera</taxon>
        <taxon>Dictyoptera</taxon>
        <taxon>Blattodea</taxon>
        <taxon>Blaberoidea</taxon>
        <taxon>Blattellidae</taxon>
        <taxon>Blattella</taxon>
    </lineage>
</organism>
<dbReference type="Pfam" id="PF00096">
    <property type="entry name" value="zf-C2H2"/>
    <property type="match status" value="2"/>
</dbReference>
<dbReference type="PROSITE" id="PS50157">
    <property type="entry name" value="ZINC_FINGER_C2H2_2"/>
    <property type="match status" value="2"/>
</dbReference>
<keyword evidence="4" id="KW-0677">Repeat</keyword>
<keyword evidence="6" id="KW-0862">Zinc</keyword>
<dbReference type="PROSITE" id="PS00028">
    <property type="entry name" value="ZINC_FINGER_C2H2_1"/>
    <property type="match status" value="1"/>
</dbReference>
<dbReference type="GO" id="GO:0005634">
    <property type="term" value="C:nucleus"/>
    <property type="evidence" value="ECO:0007669"/>
    <property type="project" value="UniProtKB-SubCell"/>
</dbReference>
<feature type="compositionally biased region" description="Low complexity" evidence="7">
    <location>
        <begin position="270"/>
        <end position="287"/>
    </location>
</feature>
<protein>
    <submittedName>
        <fullName evidence="10">Broad-complex, isoform Z5</fullName>
    </submittedName>
</protein>
<evidence type="ECO:0000256" key="5">
    <source>
        <dbReference type="ARBA" id="ARBA00023242"/>
    </source>
</evidence>
<evidence type="ECO:0000256" key="3">
    <source>
        <dbReference type="ARBA" id="ARBA00022723"/>
    </source>
</evidence>
<evidence type="ECO:0000256" key="6">
    <source>
        <dbReference type="PROSITE-ProRule" id="PRU00042"/>
    </source>
</evidence>
<dbReference type="InterPro" id="IPR051095">
    <property type="entry name" value="Dros_DevTransReg"/>
</dbReference>
<feature type="compositionally biased region" description="Polar residues" evidence="7">
    <location>
        <begin position="217"/>
        <end position="243"/>
    </location>
</feature>
<dbReference type="InterPro" id="IPR013087">
    <property type="entry name" value="Znf_C2H2_type"/>
</dbReference>
<feature type="region of interest" description="Disordered" evidence="7">
    <location>
        <begin position="180"/>
        <end position="292"/>
    </location>
</feature>
<dbReference type="Gene3D" id="3.30.160.60">
    <property type="entry name" value="Classic Zinc Finger"/>
    <property type="match status" value="1"/>
</dbReference>